<comment type="caution">
    <text evidence="1">The sequence shown here is derived from an EMBL/GenBank/DDBJ whole genome shotgun (WGS) entry which is preliminary data.</text>
</comment>
<evidence type="ECO:0000313" key="2">
    <source>
        <dbReference type="Proteomes" id="UP001060085"/>
    </source>
</evidence>
<proteinExistence type="predicted"/>
<protein>
    <submittedName>
        <fullName evidence="1">Uncharacterized protein</fullName>
    </submittedName>
</protein>
<keyword evidence="2" id="KW-1185">Reference proteome</keyword>
<accession>A0ACC0C915</accession>
<sequence>MAEDLTYTCGRSSARERIAAFVCILLLFPSLPALLLDIVSSLMKSIKNGSDWFTLSIAVILGERYTCCCYQAFSDSGIEDERFENDQLSYVFHRLLLVLWPFQIELEQNVCYLKTLDLLLLFLRFCVLFSCLHEGRLVAKVGILYELLPSHKGLNLVLLVNLPVSQYAAFISPLFSLSHMLLQPFLIFTLLLQHQSHYANSSSSSLLCRIQFWTFLFALAFAAFLESSICFSLFSEDDSGVDVSEMLQVNVLLQRRLLMSKFSVSNVLQAFLYFHLHPLDCVFYFVPSSYSLFLAVRFVKSETMEAL</sequence>
<organism evidence="1 2">
    <name type="scientific">Catharanthus roseus</name>
    <name type="common">Madagascar periwinkle</name>
    <name type="synonym">Vinca rosea</name>
    <dbReference type="NCBI Taxonomy" id="4058"/>
    <lineage>
        <taxon>Eukaryota</taxon>
        <taxon>Viridiplantae</taxon>
        <taxon>Streptophyta</taxon>
        <taxon>Embryophyta</taxon>
        <taxon>Tracheophyta</taxon>
        <taxon>Spermatophyta</taxon>
        <taxon>Magnoliopsida</taxon>
        <taxon>eudicotyledons</taxon>
        <taxon>Gunneridae</taxon>
        <taxon>Pentapetalae</taxon>
        <taxon>asterids</taxon>
        <taxon>lamiids</taxon>
        <taxon>Gentianales</taxon>
        <taxon>Apocynaceae</taxon>
        <taxon>Rauvolfioideae</taxon>
        <taxon>Vinceae</taxon>
        <taxon>Catharanthinae</taxon>
        <taxon>Catharanthus</taxon>
    </lineage>
</organism>
<gene>
    <name evidence="1" type="ORF">M9H77_02617</name>
</gene>
<dbReference type="EMBL" id="CM044701">
    <property type="protein sequence ID" value="KAI5681390.1"/>
    <property type="molecule type" value="Genomic_DNA"/>
</dbReference>
<name>A0ACC0C915_CATRO</name>
<evidence type="ECO:0000313" key="1">
    <source>
        <dbReference type="EMBL" id="KAI5681390.1"/>
    </source>
</evidence>
<dbReference type="Proteomes" id="UP001060085">
    <property type="component" value="Linkage Group LG01"/>
</dbReference>
<reference evidence="2" key="1">
    <citation type="journal article" date="2023" name="Nat. Plants">
        <title>Single-cell RNA sequencing provides a high-resolution roadmap for understanding the multicellular compartmentation of specialized metabolism.</title>
        <authorList>
            <person name="Sun S."/>
            <person name="Shen X."/>
            <person name="Li Y."/>
            <person name="Li Y."/>
            <person name="Wang S."/>
            <person name="Li R."/>
            <person name="Zhang H."/>
            <person name="Shen G."/>
            <person name="Guo B."/>
            <person name="Wei J."/>
            <person name="Xu J."/>
            <person name="St-Pierre B."/>
            <person name="Chen S."/>
            <person name="Sun C."/>
        </authorList>
    </citation>
    <scope>NUCLEOTIDE SEQUENCE [LARGE SCALE GENOMIC DNA]</scope>
</reference>